<feature type="region of interest" description="Disordered" evidence="5">
    <location>
        <begin position="181"/>
        <end position="250"/>
    </location>
</feature>
<dbReference type="InterPro" id="IPR017907">
    <property type="entry name" value="Znf_RING_CS"/>
</dbReference>
<evidence type="ECO:0000256" key="3">
    <source>
        <dbReference type="ARBA" id="ARBA00022833"/>
    </source>
</evidence>
<dbReference type="GO" id="GO:0008270">
    <property type="term" value="F:zinc ion binding"/>
    <property type="evidence" value="ECO:0007669"/>
    <property type="project" value="UniProtKB-KW"/>
</dbReference>
<dbReference type="PROSITE" id="PS50089">
    <property type="entry name" value="ZF_RING_2"/>
    <property type="match status" value="1"/>
</dbReference>
<organism evidence="7 8">
    <name type="scientific">Malus domestica</name>
    <name type="common">Apple</name>
    <name type="synonym">Pyrus malus</name>
    <dbReference type="NCBI Taxonomy" id="3750"/>
    <lineage>
        <taxon>Eukaryota</taxon>
        <taxon>Viridiplantae</taxon>
        <taxon>Streptophyta</taxon>
        <taxon>Embryophyta</taxon>
        <taxon>Tracheophyta</taxon>
        <taxon>Spermatophyta</taxon>
        <taxon>Magnoliopsida</taxon>
        <taxon>eudicotyledons</taxon>
        <taxon>Gunneridae</taxon>
        <taxon>Pentapetalae</taxon>
        <taxon>rosids</taxon>
        <taxon>fabids</taxon>
        <taxon>Rosales</taxon>
        <taxon>Rosaceae</taxon>
        <taxon>Amygdaloideae</taxon>
        <taxon>Maleae</taxon>
        <taxon>Malus</taxon>
    </lineage>
</organism>
<keyword evidence="2 4" id="KW-0863">Zinc-finger</keyword>
<dbReference type="InterPro" id="IPR058746">
    <property type="entry name" value="Znf_RING-type_Topors"/>
</dbReference>
<keyword evidence="3" id="KW-0862">Zinc</keyword>
<dbReference type="CDD" id="cd16574">
    <property type="entry name" value="RING-HC_Topors"/>
    <property type="match status" value="1"/>
</dbReference>
<dbReference type="SMART" id="SM00184">
    <property type="entry name" value="RING"/>
    <property type="match status" value="1"/>
</dbReference>
<dbReference type="EMBL" id="RDQH01000329">
    <property type="protein sequence ID" value="RXI03160.1"/>
    <property type="molecule type" value="Genomic_DNA"/>
</dbReference>
<reference evidence="7 8" key="1">
    <citation type="submission" date="2018-10" db="EMBL/GenBank/DDBJ databases">
        <title>A high-quality apple genome assembly.</title>
        <authorList>
            <person name="Hu J."/>
        </authorList>
    </citation>
    <scope>NUCLEOTIDE SEQUENCE [LARGE SCALE GENOMIC DNA]</scope>
    <source>
        <strain evidence="8">cv. HFTH1</strain>
        <tissue evidence="7">Young leaf</tissue>
    </source>
</reference>
<feature type="compositionally biased region" description="Basic and acidic residues" evidence="5">
    <location>
        <begin position="228"/>
        <end position="241"/>
    </location>
</feature>
<name>A0A498K4H8_MALDO</name>
<dbReference type="SUPFAM" id="SSF57850">
    <property type="entry name" value="RING/U-box"/>
    <property type="match status" value="1"/>
</dbReference>
<dbReference type="PROSITE" id="PS00518">
    <property type="entry name" value="ZF_RING_1"/>
    <property type="match status" value="1"/>
</dbReference>
<dbReference type="Pfam" id="PF13639">
    <property type="entry name" value="zf-RING_2"/>
    <property type="match status" value="1"/>
</dbReference>
<proteinExistence type="predicted"/>
<accession>A0A498K4H8</accession>
<feature type="domain" description="RING-type" evidence="6">
    <location>
        <begin position="51"/>
        <end position="94"/>
    </location>
</feature>
<keyword evidence="1" id="KW-0479">Metal-binding</keyword>
<dbReference type="AlphaFoldDB" id="A0A498K4H8"/>
<feature type="compositionally biased region" description="Basic and acidic residues" evidence="5">
    <location>
        <begin position="208"/>
        <end position="220"/>
    </location>
</feature>
<gene>
    <name evidence="7" type="ORF">DVH24_003812</name>
</gene>
<keyword evidence="8" id="KW-1185">Reference proteome</keyword>
<dbReference type="InterPro" id="IPR001841">
    <property type="entry name" value="Znf_RING"/>
</dbReference>
<dbReference type="STRING" id="3750.A0A498K4H8"/>
<dbReference type="InterPro" id="IPR013083">
    <property type="entry name" value="Znf_RING/FYVE/PHD"/>
</dbReference>
<dbReference type="PANTHER" id="PTHR47361:SF4">
    <property type="entry name" value="RING_U-BOX SUPERFAMILY PROTEIN"/>
    <property type="match status" value="1"/>
</dbReference>
<feature type="compositionally biased region" description="Polar residues" evidence="5">
    <location>
        <begin position="196"/>
        <end position="207"/>
    </location>
</feature>
<evidence type="ECO:0000256" key="4">
    <source>
        <dbReference type="PROSITE-ProRule" id="PRU00175"/>
    </source>
</evidence>
<evidence type="ECO:0000313" key="8">
    <source>
        <dbReference type="Proteomes" id="UP000290289"/>
    </source>
</evidence>
<evidence type="ECO:0000256" key="2">
    <source>
        <dbReference type="ARBA" id="ARBA00022771"/>
    </source>
</evidence>
<dbReference type="PANTHER" id="PTHR47361">
    <property type="entry name" value="RING/U-BOX SUPERFAMILY PROTEIN"/>
    <property type="match status" value="1"/>
</dbReference>
<sequence>MTSVINMDGHDQLLTDDLTDLSTLQHHHDQGEMQSKEENVEKKCGNHDGVCAICLDEIVLQDTALVKGCEHAYCATCILRWVTYSQKPTCPQCKHPFEFLNVHRSLDGSIQDYMFEESVCLLLRAKWFEPLVVEEREDVYEGHEDYYCYPYEDEEDDDLDDAYFSSSSVIRIGNRRWGDNGYVRGGRQEARPVRRSNIQDPGASSSGEPRKKEAAVDKTGRRAKRALKREAADKAAAEKHQQHLARLGRK</sequence>
<evidence type="ECO:0000256" key="5">
    <source>
        <dbReference type="SAM" id="MobiDB-lite"/>
    </source>
</evidence>
<comment type="caution">
    <text evidence="7">The sequence shown here is derived from an EMBL/GenBank/DDBJ whole genome shotgun (WGS) entry which is preliminary data.</text>
</comment>
<evidence type="ECO:0000256" key="1">
    <source>
        <dbReference type="ARBA" id="ARBA00022723"/>
    </source>
</evidence>
<dbReference type="Proteomes" id="UP000290289">
    <property type="component" value="Chromosome 3"/>
</dbReference>
<evidence type="ECO:0000313" key="7">
    <source>
        <dbReference type="EMBL" id="RXI03160.1"/>
    </source>
</evidence>
<dbReference type="SMR" id="A0A498K4H8"/>
<evidence type="ECO:0000259" key="6">
    <source>
        <dbReference type="PROSITE" id="PS50089"/>
    </source>
</evidence>
<protein>
    <recommendedName>
        <fullName evidence="6">RING-type domain-containing protein</fullName>
    </recommendedName>
</protein>
<dbReference type="Gene3D" id="3.30.40.10">
    <property type="entry name" value="Zinc/RING finger domain, C3HC4 (zinc finger)"/>
    <property type="match status" value="1"/>
</dbReference>